<dbReference type="InterPro" id="IPR040442">
    <property type="entry name" value="Pyrv_kinase-like_dom_sf"/>
</dbReference>
<sequence length="34" mass="3763">LFQGAFTFHGSMIDMPLLKQAQNIVTLATAIKKK</sequence>
<dbReference type="AlphaFoldDB" id="R0KLQ0"/>
<organism evidence="1 2">
    <name type="scientific">Anas platyrhynchos</name>
    <name type="common">Mallard</name>
    <name type="synonym">Anas boschas</name>
    <dbReference type="NCBI Taxonomy" id="8839"/>
    <lineage>
        <taxon>Eukaryota</taxon>
        <taxon>Metazoa</taxon>
        <taxon>Chordata</taxon>
        <taxon>Craniata</taxon>
        <taxon>Vertebrata</taxon>
        <taxon>Euteleostomi</taxon>
        <taxon>Archelosauria</taxon>
        <taxon>Archosauria</taxon>
        <taxon>Dinosauria</taxon>
        <taxon>Saurischia</taxon>
        <taxon>Theropoda</taxon>
        <taxon>Coelurosauria</taxon>
        <taxon>Aves</taxon>
        <taxon>Neognathae</taxon>
        <taxon>Galloanserae</taxon>
        <taxon>Anseriformes</taxon>
        <taxon>Anatidae</taxon>
        <taxon>Anatinae</taxon>
        <taxon>Anas</taxon>
    </lineage>
</organism>
<name>R0KLQ0_ANAPL</name>
<dbReference type="GO" id="GO:0016829">
    <property type="term" value="F:lyase activity"/>
    <property type="evidence" value="ECO:0007669"/>
    <property type="project" value="UniProtKB-KW"/>
</dbReference>
<gene>
    <name evidence="1" type="ORF">Anapl_18978</name>
</gene>
<dbReference type="EMBL" id="KB745017">
    <property type="protein sequence ID" value="EOA94103.1"/>
    <property type="molecule type" value="Genomic_DNA"/>
</dbReference>
<keyword evidence="2" id="KW-1185">Reference proteome</keyword>
<dbReference type="Gene3D" id="3.20.20.60">
    <property type="entry name" value="Phosphoenolpyruvate-binding domains"/>
    <property type="match status" value="1"/>
</dbReference>
<protein>
    <submittedName>
        <fullName evidence="1">Citrate lyase subunit beta-like protein, mitochondrial</fullName>
    </submittedName>
</protein>
<reference evidence="2" key="1">
    <citation type="journal article" date="2013" name="Nat. Genet.">
        <title>The duck genome and transcriptome provide insight into an avian influenza virus reservoir species.</title>
        <authorList>
            <person name="Huang Y."/>
            <person name="Li Y."/>
            <person name="Burt D.W."/>
            <person name="Chen H."/>
            <person name="Zhang Y."/>
            <person name="Qian W."/>
            <person name="Kim H."/>
            <person name="Gan S."/>
            <person name="Zhao Y."/>
            <person name="Li J."/>
            <person name="Yi K."/>
            <person name="Feng H."/>
            <person name="Zhu P."/>
            <person name="Li B."/>
            <person name="Liu Q."/>
            <person name="Fairley S."/>
            <person name="Magor K.E."/>
            <person name="Du Z."/>
            <person name="Hu X."/>
            <person name="Goodman L."/>
            <person name="Tafer H."/>
            <person name="Vignal A."/>
            <person name="Lee T."/>
            <person name="Kim K.W."/>
            <person name="Sheng Z."/>
            <person name="An Y."/>
            <person name="Searle S."/>
            <person name="Herrero J."/>
            <person name="Groenen M.A."/>
            <person name="Crooijmans R.P."/>
            <person name="Faraut T."/>
            <person name="Cai Q."/>
            <person name="Webster R.G."/>
            <person name="Aldridge J.R."/>
            <person name="Warren W.C."/>
            <person name="Bartschat S."/>
            <person name="Kehr S."/>
            <person name="Marz M."/>
            <person name="Stadler P.F."/>
            <person name="Smith J."/>
            <person name="Kraus R.H."/>
            <person name="Zhao Y."/>
            <person name="Ren L."/>
            <person name="Fei J."/>
            <person name="Morisson M."/>
            <person name="Kaiser P."/>
            <person name="Griffin D.K."/>
            <person name="Rao M."/>
            <person name="Pitel F."/>
            <person name="Wang J."/>
            <person name="Li N."/>
        </authorList>
    </citation>
    <scope>NUCLEOTIDE SEQUENCE [LARGE SCALE GENOMIC DNA]</scope>
</reference>
<proteinExistence type="predicted"/>
<dbReference type="Proteomes" id="UP000296049">
    <property type="component" value="Unassembled WGS sequence"/>
</dbReference>
<feature type="non-terminal residue" evidence="1">
    <location>
        <position position="34"/>
    </location>
</feature>
<keyword evidence="1" id="KW-0456">Lyase</keyword>
<feature type="non-terminal residue" evidence="1">
    <location>
        <position position="1"/>
    </location>
</feature>
<accession>R0KLQ0</accession>
<evidence type="ECO:0000313" key="2">
    <source>
        <dbReference type="Proteomes" id="UP000296049"/>
    </source>
</evidence>
<evidence type="ECO:0000313" key="1">
    <source>
        <dbReference type="EMBL" id="EOA94103.1"/>
    </source>
</evidence>